<comment type="caution">
    <text evidence="5">The sequence shown here is derived from an EMBL/GenBank/DDBJ whole genome shotgun (WGS) entry which is preliminary data.</text>
</comment>
<dbReference type="RefSeq" id="WP_114302531.1">
    <property type="nucleotide sequence ID" value="NZ_QPIE01000001.1"/>
</dbReference>
<dbReference type="Proteomes" id="UP000252172">
    <property type="component" value="Unassembled WGS sequence"/>
</dbReference>
<evidence type="ECO:0000313" key="6">
    <source>
        <dbReference type="Proteomes" id="UP000252172"/>
    </source>
</evidence>
<dbReference type="InterPro" id="IPR018900">
    <property type="entry name" value="Curli_CsgE"/>
</dbReference>
<sequence length="240" mass="27409">MTFRSFILIFLFLCFSVQAQSFDEIKARIEHSIQENQIQITGIAVNQSSTHHELNYLLIVIKKGGATNNLSNNKQGGRFAIGPSETKGLSQININLEQGDAMKAYLYIRDEQDQTLLSKDSLEINQSQFNPVQQETRIRRSSELSGLAIDETKSKVGKDFYDIFYMEFNRLPDNASAVTIEEQPARGSSGQVNIKIDDRIIYGFMTNPSDEFLREQVGIALRYINDYNAKKKLIKNEFQY</sequence>
<evidence type="ECO:0000256" key="1">
    <source>
        <dbReference type="ARBA" id="ARBA00003989"/>
    </source>
</evidence>
<dbReference type="InterPro" id="IPR047726">
    <property type="entry name" value="CsgH_dom"/>
</dbReference>
<evidence type="ECO:0000256" key="2">
    <source>
        <dbReference type="ARBA" id="ARBA00014024"/>
    </source>
</evidence>
<gene>
    <name evidence="5" type="ORF">DQ356_00615</name>
</gene>
<feature type="signal peptide" evidence="4">
    <location>
        <begin position="1"/>
        <end position="19"/>
    </location>
</feature>
<dbReference type="EMBL" id="QPIE01000001">
    <property type="protein sequence ID" value="RCU44756.1"/>
    <property type="molecule type" value="Genomic_DNA"/>
</dbReference>
<accession>A0A368N3H0</accession>
<comment type="function">
    <text evidence="1">May be involved in the biogenesis of curli organelles.</text>
</comment>
<feature type="chain" id="PRO_5016628800" description="Curli production assembly/transport component CsgE" evidence="4">
    <location>
        <begin position="20"/>
        <end position="240"/>
    </location>
</feature>
<proteinExistence type="predicted"/>
<protein>
    <recommendedName>
        <fullName evidence="2">Curli production assembly/transport component CsgE</fullName>
    </recommendedName>
</protein>
<evidence type="ECO:0000256" key="4">
    <source>
        <dbReference type="SAM" id="SignalP"/>
    </source>
</evidence>
<name>A0A368N3H0_9FLAO</name>
<evidence type="ECO:0000313" key="5">
    <source>
        <dbReference type="EMBL" id="RCU44756.1"/>
    </source>
</evidence>
<keyword evidence="3 4" id="KW-0732">Signal</keyword>
<dbReference type="NCBIfam" id="NF041112">
    <property type="entry name" value="chap_CsgH_alph"/>
    <property type="match status" value="1"/>
</dbReference>
<dbReference type="InterPro" id="IPR053722">
    <property type="entry name" value="Curli_assembly_CsgC/AgfC"/>
</dbReference>
<dbReference type="Gene3D" id="2.60.40.2420">
    <property type="match status" value="1"/>
</dbReference>
<organism evidence="5 6">
    <name type="scientific">Chryseobacterium lacus</name>
    <dbReference type="NCBI Taxonomy" id="2058346"/>
    <lineage>
        <taxon>Bacteria</taxon>
        <taxon>Pseudomonadati</taxon>
        <taxon>Bacteroidota</taxon>
        <taxon>Flavobacteriia</taxon>
        <taxon>Flavobacteriales</taxon>
        <taxon>Weeksellaceae</taxon>
        <taxon>Chryseobacterium group</taxon>
        <taxon>Chryseobacterium</taxon>
    </lineage>
</organism>
<dbReference type="AlphaFoldDB" id="A0A368N3H0"/>
<dbReference type="OrthoDB" id="1524955at2"/>
<evidence type="ECO:0000256" key="3">
    <source>
        <dbReference type="ARBA" id="ARBA00022729"/>
    </source>
</evidence>
<dbReference type="Pfam" id="PF10627">
    <property type="entry name" value="CsgE"/>
    <property type="match status" value="1"/>
</dbReference>
<reference evidence="5 6" key="1">
    <citation type="submission" date="2018-07" db="EMBL/GenBank/DDBJ databases">
        <title>Chryseobacterium lacus sp. nov., isolated from lake water.</title>
        <authorList>
            <person name="Li C.-M."/>
        </authorList>
    </citation>
    <scope>NUCLEOTIDE SEQUENCE [LARGE SCALE GENOMIC DNA]</scope>
    <source>
        <strain evidence="5 6">YLOS41</strain>
    </source>
</reference>
<keyword evidence="6" id="KW-1185">Reference proteome</keyword>